<evidence type="ECO:0000256" key="10">
    <source>
        <dbReference type="SAM" id="MobiDB-lite"/>
    </source>
</evidence>
<evidence type="ECO:0000256" key="1">
    <source>
        <dbReference type="ARBA" id="ARBA00010761"/>
    </source>
</evidence>
<dbReference type="Gene3D" id="3.30.1140.32">
    <property type="entry name" value="Ribosomal protein S3, C-terminal domain"/>
    <property type="match status" value="1"/>
</dbReference>
<dbReference type="InterPro" id="IPR057258">
    <property type="entry name" value="Ribosomal_uS3"/>
</dbReference>
<keyword evidence="4 8" id="KW-0689">Ribosomal protein</keyword>
<evidence type="ECO:0000256" key="4">
    <source>
        <dbReference type="ARBA" id="ARBA00022980"/>
    </source>
</evidence>
<evidence type="ECO:0000256" key="5">
    <source>
        <dbReference type="ARBA" id="ARBA00023274"/>
    </source>
</evidence>
<keyword evidence="3 8" id="KW-0694">RNA-binding</keyword>
<evidence type="ECO:0000313" key="13">
    <source>
        <dbReference type="Proteomes" id="UP000177187"/>
    </source>
</evidence>
<dbReference type="InterPro" id="IPR004087">
    <property type="entry name" value="KH_dom"/>
</dbReference>
<dbReference type="STRING" id="1817816.A2Y64_08650"/>
<dbReference type="Pfam" id="PF07650">
    <property type="entry name" value="KH_2"/>
    <property type="match status" value="1"/>
</dbReference>
<dbReference type="PANTHER" id="PTHR11760:SF19">
    <property type="entry name" value="SMALL RIBOSOMAL SUBUNIT PROTEIN US3C"/>
    <property type="match status" value="1"/>
</dbReference>
<sequence>MGQKTHPIGFRLGFSKPWESRWFARGREYRKQLHEDIIMRVKLKQKLFAAGVSSIEFERLPNLVTVIVRCSRPGIIIGRKGSEVNKLRDDIAAELGKPVKVLIDEVRDPEINALLVAENVASQLEKRIGFRRAMKKVLESALRRGAEGIKIICSGRLGGAEMSRTERYIAGRVPLHTLRADIDYGFTEAATTAGKIGVKVWIFRGERLPDSDTLSGEPVNAPSGMHGERDDARRPRRRPPRDNKDDARGSDRPRGGAKKE</sequence>
<dbReference type="GO" id="GO:0003729">
    <property type="term" value="F:mRNA binding"/>
    <property type="evidence" value="ECO:0007669"/>
    <property type="project" value="UniProtKB-UniRule"/>
</dbReference>
<dbReference type="GO" id="GO:0019843">
    <property type="term" value="F:rRNA binding"/>
    <property type="evidence" value="ECO:0007669"/>
    <property type="project" value="UniProtKB-UniRule"/>
</dbReference>
<dbReference type="Proteomes" id="UP000177187">
    <property type="component" value="Unassembled WGS sequence"/>
</dbReference>
<evidence type="ECO:0000256" key="3">
    <source>
        <dbReference type="ARBA" id="ARBA00022884"/>
    </source>
</evidence>
<feature type="domain" description="KH type-2" evidence="11">
    <location>
        <begin position="39"/>
        <end position="107"/>
    </location>
</feature>
<dbReference type="AlphaFoldDB" id="A0A1F5F3B9"/>
<gene>
    <name evidence="8" type="primary">rpsC</name>
    <name evidence="12" type="ORF">A2Y64_08650</name>
</gene>
<dbReference type="PROSITE" id="PS00548">
    <property type="entry name" value="RIBOSOMAL_S3"/>
    <property type="match status" value="1"/>
</dbReference>
<evidence type="ECO:0000256" key="6">
    <source>
        <dbReference type="ARBA" id="ARBA00024998"/>
    </source>
</evidence>
<dbReference type="HAMAP" id="MF_01309_B">
    <property type="entry name" value="Ribosomal_uS3_B"/>
    <property type="match status" value="1"/>
</dbReference>
<reference evidence="12 13" key="1">
    <citation type="journal article" date="2016" name="Nat. Commun.">
        <title>Thousands of microbial genomes shed light on interconnected biogeochemical processes in an aquifer system.</title>
        <authorList>
            <person name="Anantharaman K."/>
            <person name="Brown C.T."/>
            <person name="Hug L.A."/>
            <person name="Sharon I."/>
            <person name="Castelle C.J."/>
            <person name="Probst A.J."/>
            <person name="Thomas B.C."/>
            <person name="Singh A."/>
            <person name="Wilkins M.J."/>
            <person name="Karaoz U."/>
            <person name="Brodie E.L."/>
            <person name="Williams K.H."/>
            <person name="Hubbard S.S."/>
            <person name="Banfield J.F."/>
        </authorList>
    </citation>
    <scope>NUCLEOTIDE SEQUENCE [LARGE SCALE GENOMIC DNA]</scope>
</reference>
<comment type="caution">
    <text evidence="12">The sequence shown here is derived from an EMBL/GenBank/DDBJ whole genome shotgun (WGS) entry which is preliminary data.</text>
</comment>
<dbReference type="SUPFAM" id="SSF54814">
    <property type="entry name" value="Prokaryotic type KH domain (KH-domain type II)"/>
    <property type="match status" value="1"/>
</dbReference>
<comment type="subunit">
    <text evidence="8">Part of the 30S ribosomal subunit. Forms a tight complex with proteins S10 and S14.</text>
</comment>
<dbReference type="InterPro" id="IPR036419">
    <property type="entry name" value="Ribosomal_S3_C_sf"/>
</dbReference>
<proteinExistence type="inferred from homology"/>
<dbReference type="FunFam" id="3.30.300.20:FF:000001">
    <property type="entry name" value="30S ribosomal protein S3"/>
    <property type="match status" value="1"/>
</dbReference>
<dbReference type="PANTHER" id="PTHR11760">
    <property type="entry name" value="30S/40S RIBOSOMAL PROTEIN S3"/>
    <property type="match status" value="1"/>
</dbReference>
<dbReference type="InterPro" id="IPR015946">
    <property type="entry name" value="KH_dom-like_a/b"/>
</dbReference>
<dbReference type="InterPro" id="IPR004044">
    <property type="entry name" value="KH_dom_type_2"/>
</dbReference>
<dbReference type="GO" id="GO:0003735">
    <property type="term" value="F:structural constituent of ribosome"/>
    <property type="evidence" value="ECO:0007669"/>
    <property type="project" value="InterPro"/>
</dbReference>
<accession>A0A1F5F3B9</accession>
<dbReference type="SUPFAM" id="SSF54821">
    <property type="entry name" value="Ribosomal protein S3 C-terminal domain"/>
    <property type="match status" value="1"/>
</dbReference>
<comment type="similarity">
    <text evidence="1 8 9">Belongs to the universal ribosomal protein uS3 family.</text>
</comment>
<feature type="compositionally biased region" description="Basic and acidic residues" evidence="10">
    <location>
        <begin position="240"/>
        <end position="260"/>
    </location>
</feature>
<dbReference type="Gene3D" id="3.30.300.20">
    <property type="match status" value="1"/>
</dbReference>
<protein>
    <recommendedName>
        <fullName evidence="7 8">Small ribosomal subunit protein uS3</fullName>
    </recommendedName>
</protein>
<evidence type="ECO:0000256" key="8">
    <source>
        <dbReference type="HAMAP-Rule" id="MF_01309"/>
    </source>
</evidence>
<evidence type="ECO:0000256" key="2">
    <source>
        <dbReference type="ARBA" id="ARBA00022730"/>
    </source>
</evidence>
<organism evidence="12 13">
    <name type="scientific">Candidatus Coatesbacteria bacterium RBG_13_66_14</name>
    <dbReference type="NCBI Taxonomy" id="1817816"/>
    <lineage>
        <taxon>Bacteria</taxon>
        <taxon>Candidatus Coatesiibacteriota</taxon>
    </lineage>
</organism>
<keyword evidence="5 8" id="KW-0687">Ribonucleoprotein</keyword>
<name>A0A1F5F3B9_9BACT</name>
<evidence type="ECO:0000256" key="9">
    <source>
        <dbReference type="RuleBase" id="RU003624"/>
    </source>
</evidence>
<comment type="function">
    <text evidence="6 8">Binds the lower part of the 30S subunit head. Binds mRNA in the 70S ribosome, positioning it for translation.</text>
</comment>
<dbReference type="GO" id="GO:0006412">
    <property type="term" value="P:translation"/>
    <property type="evidence" value="ECO:0007669"/>
    <property type="project" value="UniProtKB-UniRule"/>
</dbReference>
<dbReference type="InterPro" id="IPR001351">
    <property type="entry name" value="Ribosomal_uS3_C"/>
</dbReference>
<evidence type="ECO:0000256" key="7">
    <source>
        <dbReference type="ARBA" id="ARBA00035257"/>
    </source>
</evidence>
<dbReference type="SMART" id="SM00322">
    <property type="entry name" value="KH"/>
    <property type="match status" value="1"/>
</dbReference>
<dbReference type="NCBIfam" id="TIGR01009">
    <property type="entry name" value="rpsC_bact"/>
    <property type="match status" value="1"/>
</dbReference>
<dbReference type="CDD" id="cd02412">
    <property type="entry name" value="KH-II_30S_S3"/>
    <property type="match status" value="1"/>
</dbReference>
<dbReference type="InterPro" id="IPR018280">
    <property type="entry name" value="Ribosomal_uS3_CS"/>
</dbReference>
<dbReference type="PROSITE" id="PS50823">
    <property type="entry name" value="KH_TYPE_2"/>
    <property type="match status" value="1"/>
</dbReference>
<dbReference type="GO" id="GO:0022627">
    <property type="term" value="C:cytosolic small ribosomal subunit"/>
    <property type="evidence" value="ECO:0007669"/>
    <property type="project" value="TreeGrafter"/>
</dbReference>
<dbReference type="InterPro" id="IPR005704">
    <property type="entry name" value="Ribosomal_uS3_bac-typ"/>
</dbReference>
<evidence type="ECO:0000259" key="11">
    <source>
        <dbReference type="PROSITE" id="PS50823"/>
    </source>
</evidence>
<feature type="region of interest" description="Disordered" evidence="10">
    <location>
        <begin position="211"/>
        <end position="260"/>
    </location>
</feature>
<dbReference type="EMBL" id="MFAF01000107">
    <property type="protein sequence ID" value="OGD74102.1"/>
    <property type="molecule type" value="Genomic_DNA"/>
</dbReference>
<dbReference type="InterPro" id="IPR009019">
    <property type="entry name" value="KH_sf_prok-type"/>
</dbReference>
<evidence type="ECO:0000313" key="12">
    <source>
        <dbReference type="EMBL" id="OGD74102.1"/>
    </source>
</evidence>
<keyword evidence="2 8" id="KW-0699">rRNA-binding</keyword>
<dbReference type="Pfam" id="PF00189">
    <property type="entry name" value="Ribosomal_S3_C"/>
    <property type="match status" value="1"/>
</dbReference>